<organism evidence="1 2">
    <name type="scientific">Vitis vinifera</name>
    <name type="common">Grape</name>
    <dbReference type="NCBI Taxonomy" id="29760"/>
    <lineage>
        <taxon>Eukaryota</taxon>
        <taxon>Viridiplantae</taxon>
        <taxon>Streptophyta</taxon>
        <taxon>Embryophyta</taxon>
        <taxon>Tracheophyta</taxon>
        <taxon>Spermatophyta</taxon>
        <taxon>Magnoliopsida</taxon>
        <taxon>eudicotyledons</taxon>
        <taxon>Gunneridae</taxon>
        <taxon>Pentapetalae</taxon>
        <taxon>rosids</taxon>
        <taxon>Vitales</taxon>
        <taxon>Vitaceae</taxon>
        <taxon>Viteae</taxon>
        <taxon>Vitis</taxon>
    </lineage>
</organism>
<evidence type="ECO:0000313" key="2">
    <source>
        <dbReference type="Proteomes" id="UP000288805"/>
    </source>
</evidence>
<proteinExistence type="predicted"/>
<dbReference type="Proteomes" id="UP000288805">
    <property type="component" value="Unassembled WGS sequence"/>
</dbReference>
<dbReference type="EMBL" id="QGNW01001568">
    <property type="protein sequence ID" value="RVW36630.1"/>
    <property type="molecule type" value="Genomic_DNA"/>
</dbReference>
<gene>
    <name evidence="1" type="ORF">CK203_072821</name>
</gene>
<reference evidence="1 2" key="1">
    <citation type="journal article" date="2018" name="PLoS Genet.">
        <title>Population sequencing reveals clonal diversity and ancestral inbreeding in the grapevine cultivar Chardonnay.</title>
        <authorList>
            <person name="Roach M.J."/>
            <person name="Johnson D.L."/>
            <person name="Bohlmann J."/>
            <person name="van Vuuren H.J."/>
            <person name="Jones S.J."/>
            <person name="Pretorius I.S."/>
            <person name="Schmidt S.A."/>
            <person name="Borneman A.R."/>
        </authorList>
    </citation>
    <scope>NUCLEOTIDE SEQUENCE [LARGE SCALE GENOMIC DNA]</scope>
    <source>
        <strain evidence="2">cv. Chardonnay</strain>
        <tissue evidence="1">Leaf</tissue>
    </source>
</reference>
<dbReference type="AlphaFoldDB" id="A0A438DMF4"/>
<accession>A0A438DMF4</accession>
<protein>
    <submittedName>
        <fullName evidence="1">Uncharacterized protein</fullName>
    </submittedName>
</protein>
<sequence length="76" mass="8752">MFVYVNPVLGIWNLSILNKALLGKWSWRFMSEGEPLWNKVIIGKYGVEEGGRYSLEAREGYGVGLWKAIRKGWDAF</sequence>
<name>A0A438DMF4_VITVI</name>
<evidence type="ECO:0000313" key="1">
    <source>
        <dbReference type="EMBL" id="RVW36630.1"/>
    </source>
</evidence>
<comment type="caution">
    <text evidence="1">The sequence shown here is derived from an EMBL/GenBank/DDBJ whole genome shotgun (WGS) entry which is preliminary data.</text>
</comment>